<proteinExistence type="predicted"/>
<feature type="compositionally biased region" description="Basic and acidic residues" evidence="1">
    <location>
        <begin position="683"/>
        <end position="695"/>
    </location>
</feature>
<reference evidence="3 4" key="1">
    <citation type="journal article" date="2004" name="Nature">
        <title>Genome evolution in yeasts.</title>
        <authorList>
            <consortium name="Genolevures"/>
            <person name="Dujon B."/>
            <person name="Sherman D."/>
            <person name="Fischer G."/>
            <person name="Durrens P."/>
            <person name="Casaregola S."/>
            <person name="Lafontaine I."/>
            <person name="de Montigny J."/>
            <person name="Marck C."/>
            <person name="Neuveglise C."/>
            <person name="Talla E."/>
            <person name="Goffard N."/>
            <person name="Frangeul L."/>
            <person name="Aigle M."/>
            <person name="Anthouard V."/>
            <person name="Babour A."/>
            <person name="Barbe V."/>
            <person name="Barnay S."/>
            <person name="Blanchin S."/>
            <person name="Beckerich J.M."/>
            <person name="Beyne E."/>
            <person name="Bleykasten C."/>
            <person name="Boisrame A."/>
            <person name="Boyer J."/>
            <person name="Cattolico L."/>
            <person name="Confanioleri F."/>
            <person name="de Daruvar A."/>
            <person name="Despons L."/>
            <person name="Fabre E."/>
            <person name="Fairhead C."/>
            <person name="Ferry-Dumazet H."/>
            <person name="Groppi A."/>
            <person name="Hantraye F."/>
            <person name="Hennequin C."/>
            <person name="Jauniaux N."/>
            <person name="Joyet P."/>
            <person name="Kachouri R."/>
            <person name="Kerrest A."/>
            <person name="Koszul R."/>
            <person name="Lemaire M."/>
            <person name="Lesur I."/>
            <person name="Ma L."/>
            <person name="Muller H."/>
            <person name="Nicaud J.M."/>
            <person name="Nikolski M."/>
            <person name="Oztas S."/>
            <person name="Ozier-Kalogeropoulos O."/>
            <person name="Pellenz S."/>
            <person name="Potier S."/>
            <person name="Richard G.F."/>
            <person name="Straub M.L."/>
            <person name="Suleau A."/>
            <person name="Swennene D."/>
            <person name="Tekaia F."/>
            <person name="Wesolowski-Louvel M."/>
            <person name="Westhof E."/>
            <person name="Wirth B."/>
            <person name="Zeniou-Meyer M."/>
            <person name="Zivanovic I."/>
            <person name="Bolotin-Fukuhara M."/>
            <person name="Thierry A."/>
            <person name="Bouchier C."/>
            <person name="Caudron B."/>
            <person name="Scarpelli C."/>
            <person name="Gaillardin C."/>
            <person name="Weissenbach J."/>
            <person name="Wincker P."/>
            <person name="Souciet J.L."/>
        </authorList>
    </citation>
    <scope>NUCLEOTIDE SEQUENCE [LARGE SCALE GENOMIC DNA]</scope>
    <source>
        <strain evidence="4">ATCC 36239 / CBS 767 / BCRC 21394 / JCM 1990 / NBRC 0083 / IGC 2968</strain>
    </source>
</reference>
<feature type="compositionally biased region" description="Polar residues" evidence="1">
    <location>
        <begin position="726"/>
        <end position="754"/>
    </location>
</feature>
<dbReference type="RefSeq" id="XP_456588.2">
    <property type="nucleotide sequence ID" value="XM_456588.1"/>
</dbReference>
<dbReference type="eggNOG" id="KOG3780">
    <property type="taxonomic scope" value="Eukaryota"/>
</dbReference>
<dbReference type="SMART" id="SM01017">
    <property type="entry name" value="Arrestin_C"/>
    <property type="match status" value="1"/>
</dbReference>
<dbReference type="Pfam" id="PF02752">
    <property type="entry name" value="Arrestin_C"/>
    <property type="match status" value="1"/>
</dbReference>
<dbReference type="InParanoid" id="Q6BYY1"/>
<dbReference type="GO" id="GO:0031625">
    <property type="term" value="F:ubiquitin protein ligase binding"/>
    <property type="evidence" value="ECO:0007669"/>
    <property type="project" value="TreeGrafter"/>
</dbReference>
<feature type="region of interest" description="Disordered" evidence="1">
    <location>
        <begin position="625"/>
        <end position="811"/>
    </location>
</feature>
<dbReference type="InterPro" id="IPR014752">
    <property type="entry name" value="Arrestin-like_C"/>
</dbReference>
<evidence type="ECO:0000313" key="3">
    <source>
        <dbReference type="EMBL" id="CAG84544.2"/>
    </source>
</evidence>
<feature type="compositionally biased region" description="Basic and acidic residues" evidence="1">
    <location>
        <begin position="795"/>
        <end position="806"/>
    </location>
</feature>
<organism evidence="3 4">
    <name type="scientific">Debaryomyces hansenii (strain ATCC 36239 / CBS 767 / BCRC 21394 / JCM 1990 / NBRC 0083 / IGC 2968)</name>
    <name type="common">Yeast</name>
    <name type="synonym">Torulaspora hansenii</name>
    <dbReference type="NCBI Taxonomy" id="284592"/>
    <lineage>
        <taxon>Eukaryota</taxon>
        <taxon>Fungi</taxon>
        <taxon>Dikarya</taxon>
        <taxon>Ascomycota</taxon>
        <taxon>Saccharomycotina</taxon>
        <taxon>Pichiomycetes</taxon>
        <taxon>Debaryomycetaceae</taxon>
        <taxon>Debaryomyces</taxon>
    </lineage>
</organism>
<protein>
    <submittedName>
        <fullName evidence="3">DEHA2A06094p</fullName>
    </submittedName>
</protein>
<dbReference type="InterPro" id="IPR050357">
    <property type="entry name" value="Arrestin_domain-protein"/>
</dbReference>
<dbReference type="STRING" id="284592.Q6BYY1"/>
<dbReference type="EMBL" id="CR382133">
    <property type="protein sequence ID" value="CAG84544.2"/>
    <property type="molecule type" value="Genomic_DNA"/>
</dbReference>
<dbReference type="GO" id="GO:0070086">
    <property type="term" value="P:ubiquitin-dependent endocytosis"/>
    <property type="evidence" value="ECO:0007669"/>
    <property type="project" value="TreeGrafter"/>
</dbReference>
<feature type="compositionally biased region" description="Low complexity" evidence="1">
    <location>
        <begin position="951"/>
        <end position="962"/>
    </location>
</feature>
<feature type="region of interest" description="Disordered" evidence="1">
    <location>
        <begin position="928"/>
        <end position="968"/>
    </location>
</feature>
<dbReference type="HOGENOM" id="CLU_008578_0_0_1"/>
<dbReference type="OrthoDB" id="2238745at2759"/>
<evidence type="ECO:0000259" key="2">
    <source>
        <dbReference type="SMART" id="SM01017"/>
    </source>
</evidence>
<evidence type="ECO:0000313" key="4">
    <source>
        <dbReference type="Proteomes" id="UP000000599"/>
    </source>
</evidence>
<evidence type="ECO:0000256" key="1">
    <source>
        <dbReference type="SAM" id="MobiDB-lite"/>
    </source>
</evidence>
<dbReference type="AlphaFoldDB" id="Q6BYY1"/>
<keyword evidence="4" id="KW-1185">Reference proteome</keyword>
<dbReference type="KEGG" id="dha:DEHA2A06094g"/>
<dbReference type="PANTHER" id="PTHR11188">
    <property type="entry name" value="ARRESTIN DOMAIN CONTAINING PROTEIN"/>
    <property type="match status" value="1"/>
</dbReference>
<feature type="domain" description="Arrestin C-terminal-like" evidence="2">
    <location>
        <begin position="309"/>
        <end position="477"/>
    </location>
</feature>
<name>Q6BYY1_DEBHA</name>
<dbReference type="GeneID" id="2899692"/>
<dbReference type="Proteomes" id="UP000000599">
    <property type="component" value="Chromosome A"/>
</dbReference>
<feature type="region of interest" description="Disordered" evidence="1">
    <location>
        <begin position="573"/>
        <end position="594"/>
    </location>
</feature>
<feature type="compositionally biased region" description="Basic and acidic residues" evidence="1">
    <location>
        <begin position="774"/>
        <end position="787"/>
    </location>
</feature>
<dbReference type="Gene3D" id="2.60.40.640">
    <property type="match status" value="1"/>
</dbReference>
<dbReference type="InterPro" id="IPR011022">
    <property type="entry name" value="Arrestin_C-like"/>
</dbReference>
<sequence length="982" mass="109488">MQTPNSPLFPAQKLTLSPSAVSLGGLTGTSSGVGSSTLIPQLPDKPLTETSSIQVYVVPAEKDLFMQGFEPEEYEGRPPTLLRGCLFLRVLKPSKIRSVTLTFKGQQRTDWPEGIPPKKTSYVELNDILSHTWPFYQSGNPLHSANGGADFFQELSKDHNSEVENSTLNVPLPVSRSRSPAAENGLGNFFTRNLSPATSFMRRAASPSSTVNESFSDLTSVLSTETDPLKPALFTPGDYIYNFEHPLHPSIPETSSVTFGEVFYYIEASVVRAGTFKSNLTGKLPINIIRTPSESNMEENEPIIITRDWDDQLRYDIVIGRKSIVLDSYLPLAFRFVPLWGKVALHRIRVYLSENLEYYCQNKKVHRLEPPKKYLLLEHKAKKGKSLLSEKSGQDEDEDDDAEILPKELEFQLFVPRVLSGRIKHEIHPDTSYENIQAHHWIKICLRLSKTDPEDPSKRKHYEISIDSPIHILSSLAAHVNTLLPAYDEHLVLSPSYNVQDHATPPLSPEVIPIDNTTVAGRNISRKGTENSVSLDEVIERPHANFEHITNHNGTFDDSDADMHLEANLYSPPDDNRPEMASPQALPHSGTFNSPIQRPIHFVRKPSINPPPFQENTNDMLIGVDNLPPPAYEEEDHSLSMSPLRIDESSDRGRSKSNSRFPGLTMTVSHEGPVKNLLSQQLRKSESELSRKYESEDISDNVSSVKPPTMSPIRNAVSPNRRATDATRQSNSSANSSDTGLTNSIISSSQSNETKSTHDQDEMYESSNVHKITNRNEKADANRKFSDDNYVPESTFHESENKDKSRQSSISSLTSSLDIPVEHTLPLLNHSSSSLLTPQSNFKSMNSSINSLNDRRTSNVHEITKITDLVEGGFNDDLYRVNDNLSHLRNPRIKKHYQNSDHMSETEINKQRQKSFGVINNNDSDMVTRMSSSSESTVHGDDTVGASPLFNSNGGSPSNTNSLFKPLSGSPAPGLNYGFIIE</sequence>
<dbReference type="FunCoup" id="Q6BYY1">
    <property type="interactions" value="81"/>
</dbReference>
<feature type="compositionally biased region" description="Polar residues" evidence="1">
    <location>
        <begin position="928"/>
        <end position="937"/>
    </location>
</feature>
<dbReference type="OMA" id="ETEYGNQ"/>
<feature type="compositionally biased region" description="Basic and acidic residues" evidence="1">
    <location>
        <begin position="645"/>
        <end position="654"/>
    </location>
</feature>
<dbReference type="PANTHER" id="PTHR11188:SF174">
    <property type="entry name" value="ARRESTIN-RELATED TRAFFICKING ADAPTER 10-RELATED"/>
    <property type="match status" value="1"/>
</dbReference>
<accession>Q6BYY1</accession>
<dbReference type="GO" id="GO:0030674">
    <property type="term" value="F:protein-macromolecule adaptor activity"/>
    <property type="evidence" value="ECO:0007669"/>
    <property type="project" value="TreeGrafter"/>
</dbReference>
<gene>
    <name evidence="3" type="ordered locus">DEHA2A06094g</name>
</gene>
<dbReference type="GO" id="GO:0005829">
    <property type="term" value="C:cytosol"/>
    <property type="evidence" value="ECO:0007669"/>
    <property type="project" value="TreeGrafter"/>
</dbReference>